<evidence type="ECO:0000313" key="2">
    <source>
        <dbReference type="EMBL" id="CEK99979.1"/>
    </source>
</evidence>
<sequence>PSPSPSTYDSYTDRRLKKLSNDSTSICSEISVESKDDSASIDESNVGEDVSRESAGKLSTSCRSQTDSGIDTEEMHQSSGINNANQL</sequence>
<protein>
    <submittedName>
        <fullName evidence="2">Uncharacterized protein</fullName>
    </submittedName>
</protein>
<feature type="compositionally biased region" description="Polar residues" evidence="1">
    <location>
        <begin position="57"/>
        <end position="69"/>
    </location>
</feature>
<feature type="compositionally biased region" description="Polar residues" evidence="1">
    <location>
        <begin position="77"/>
        <end position="87"/>
    </location>
</feature>
<feature type="non-terminal residue" evidence="2">
    <location>
        <position position="1"/>
    </location>
</feature>
<feature type="non-terminal residue" evidence="2">
    <location>
        <position position="87"/>
    </location>
</feature>
<accession>A0A0B7C3F2</accession>
<dbReference type="EMBL" id="HACG01053108">
    <property type="protein sequence ID" value="CEK99979.1"/>
    <property type="molecule type" value="Transcribed_RNA"/>
</dbReference>
<gene>
    <name evidence="2" type="primary">ORF222573</name>
</gene>
<feature type="compositionally biased region" description="Low complexity" evidence="1">
    <location>
        <begin position="1"/>
        <end position="10"/>
    </location>
</feature>
<proteinExistence type="predicted"/>
<name>A0A0B7C3F2_9EUPU</name>
<dbReference type="AlphaFoldDB" id="A0A0B7C3F2"/>
<reference evidence="2" key="1">
    <citation type="submission" date="2014-12" db="EMBL/GenBank/DDBJ databases">
        <title>Insight into the proteome of Arion vulgaris.</title>
        <authorList>
            <person name="Aradska J."/>
            <person name="Bulat T."/>
            <person name="Smidak R."/>
            <person name="Sarate P."/>
            <person name="Gangsoo J."/>
            <person name="Sialana F."/>
            <person name="Bilban M."/>
            <person name="Lubec G."/>
        </authorList>
    </citation>
    <scope>NUCLEOTIDE SEQUENCE</scope>
    <source>
        <tissue evidence="2">Skin</tissue>
    </source>
</reference>
<feature type="region of interest" description="Disordered" evidence="1">
    <location>
        <begin position="1"/>
        <end position="87"/>
    </location>
</feature>
<organism evidence="2">
    <name type="scientific">Arion vulgaris</name>
    <dbReference type="NCBI Taxonomy" id="1028688"/>
    <lineage>
        <taxon>Eukaryota</taxon>
        <taxon>Metazoa</taxon>
        <taxon>Spiralia</taxon>
        <taxon>Lophotrochozoa</taxon>
        <taxon>Mollusca</taxon>
        <taxon>Gastropoda</taxon>
        <taxon>Heterobranchia</taxon>
        <taxon>Euthyneura</taxon>
        <taxon>Panpulmonata</taxon>
        <taxon>Eupulmonata</taxon>
        <taxon>Stylommatophora</taxon>
        <taxon>Helicina</taxon>
        <taxon>Arionoidea</taxon>
        <taxon>Arionidae</taxon>
        <taxon>Arion</taxon>
    </lineage>
</organism>
<evidence type="ECO:0000256" key="1">
    <source>
        <dbReference type="SAM" id="MobiDB-lite"/>
    </source>
</evidence>